<evidence type="ECO:0000313" key="4">
    <source>
        <dbReference type="Proteomes" id="UP001358417"/>
    </source>
</evidence>
<name>A0AAV9MV18_9EURO</name>
<dbReference type="EMBL" id="JAVRRD010000050">
    <property type="protein sequence ID" value="KAK5044453.1"/>
    <property type="molecule type" value="Genomic_DNA"/>
</dbReference>
<feature type="transmembrane region" description="Helical" evidence="2">
    <location>
        <begin position="6"/>
        <end position="26"/>
    </location>
</feature>
<keyword evidence="2" id="KW-0472">Membrane</keyword>
<dbReference type="RefSeq" id="XP_064700116.1">
    <property type="nucleotide sequence ID" value="XM_064854800.1"/>
</dbReference>
<dbReference type="Proteomes" id="UP001358417">
    <property type="component" value="Unassembled WGS sequence"/>
</dbReference>
<protein>
    <recommendedName>
        <fullName evidence="5">Prion-inhibition and propagation HeLo domain-containing protein</fullName>
    </recommendedName>
</protein>
<evidence type="ECO:0000313" key="3">
    <source>
        <dbReference type="EMBL" id="KAK5044453.1"/>
    </source>
</evidence>
<gene>
    <name evidence="3" type="ORF">LTR84_011267</name>
</gene>
<feature type="region of interest" description="Disordered" evidence="1">
    <location>
        <begin position="233"/>
        <end position="330"/>
    </location>
</feature>
<feature type="compositionally biased region" description="Acidic residues" evidence="1">
    <location>
        <begin position="127"/>
        <end position="136"/>
    </location>
</feature>
<sequence length="357" mass="41262">MSVALASQVIGFISFFITLMTLLGVYRDLISTLRTAPSSIPVALGNLRQEIEAERLFLQYRLQQEADPYSVFPRSRRKHRRRKRREVAQLLSLTISDLWMEFKNLERPFLIRHPRRAEEVQRGDFWGESDLDDHDDDERSRAKRGRDRDVEKPPLNVDEKKINNRMGMAEAGLSSDQTRYYNTDLVHRFIWWQSKGSVENMLQQVQRIQIRRIERDAFETDELVKRCLKVLSTRGGGRSGSRGGGGSSGSGSDGRGGSDGNGVRRRSVQSKNGSVRVQSRRRSNARSQFRDVSERRHVVRAARRENGTAVGDTEASNTVRPRERTPGPRYEYEVVQPGRISIDTEDRWERRYRGREQ</sequence>
<evidence type="ECO:0008006" key="5">
    <source>
        <dbReference type="Google" id="ProtNLM"/>
    </source>
</evidence>
<proteinExistence type="predicted"/>
<feature type="compositionally biased region" description="Basic and acidic residues" evidence="1">
    <location>
        <begin position="320"/>
        <end position="330"/>
    </location>
</feature>
<keyword evidence="4" id="KW-1185">Reference proteome</keyword>
<feature type="region of interest" description="Disordered" evidence="1">
    <location>
        <begin position="127"/>
        <end position="161"/>
    </location>
</feature>
<accession>A0AAV9MV18</accession>
<evidence type="ECO:0000256" key="2">
    <source>
        <dbReference type="SAM" id="Phobius"/>
    </source>
</evidence>
<comment type="caution">
    <text evidence="3">The sequence shown here is derived from an EMBL/GenBank/DDBJ whole genome shotgun (WGS) entry which is preliminary data.</text>
</comment>
<feature type="compositionally biased region" description="Gly residues" evidence="1">
    <location>
        <begin position="234"/>
        <end position="260"/>
    </location>
</feature>
<reference evidence="3 4" key="1">
    <citation type="submission" date="2023-08" db="EMBL/GenBank/DDBJ databases">
        <title>Black Yeasts Isolated from many extreme environments.</title>
        <authorList>
            <person name="Coleine C."/>
            <person name="Stajich J.E."/>
            <person name="Selbmann L."/>
        </authorList>
    </citation>
    <scope>NUCLEOTIDE SEQUENCE [LARGE SCALE GENOMIC DNA]</scope>
    <source>
        <strain evidence="3 4">CCFEE 5792</strain>
    </source>
</reference>
<evidence type="ECO:0000256" key="1">
    <source>
        <dbReference type="SAM" id="MobiDB-lite"/>
    </source>
</evidence>
<feature type="compositionally biased region" description="Basic and acidic residues" evidence="1">
    <location>
        <begin position="288"/>
        <end position="306"/>
    </location>
</feature>
<dbReference type="GeneID" id="89979421"/>
<keyword evidence="2" id="KW-0812">Transmembrane</keyword>
<keyword evidence="2" id="KW-1133">Transmembrane helix</keyword>
<dbReference type="AlphaFoldDB" id="A0AAV9MV18"/>
<organism evidence="3 4">
    <name type="scientific">Exophiala bonariae</name>
    <dbReference type="NCBI Taxonomy" id="1690606"/>
    <lineage>
        <taxon>Eukaryota</taxon>
        <taxon>Fungi</taxon>
        <taxon>Dikarya</taxon>
        <taxon>Ascomycota</taxon>
        <taxon>Pezizomycotina</taxon>
        <taxon>Eurotiomycetes</taxon>
        <taxon>Chaetothyriomycetidae</taxon>
        <taxon>Chaetothyriales</taxon>
        <taxon>Herpotrichiellaceae</taxon>
        <taxon>Exophiala</taxon>
    </lineage>
</organism>
<feature type="compositionally biased region" description="Basic and acidic residues" evidence="1">
    <location>
        <begin position="146"/>
        <end position="161"/>
    </location>
</feature>